<dbReference type="AlphaFoldDB" id="X1F7U9"/>
<proteinExistence type="predicted"/>
<dbReference type="InterPro" id="IPR007048">
    <property type="entry name" value="IraD/Gp25-like"/>
</dbReference>
<comment type="caution">
    <text evidence="2">The sequence shown here is derived from an EMBL/GenBank/DDBJ whole genome shotgun (WGS) entry which is preliminary data.</text>
</comment>
<accession>X1F7U9</accession>
<protein>
    <recommendedName>
        <fullName evidence="1">IraD/Gp25-like domain-containing protein</fullName>
    </recommendedName>
</protein>
<organism evidence="2">
    <name type="scientific">marine sediment metagenome</name>
    <dbReference type="NCBI Taxonomy" id="412755"/>
    <lineage>
        <taxon>unclassified sequences</taxon>
        <taxon>metagenomes</taxon>
        <taxon>ecological metagenomes</taxon>
    </lineage>
</organism>
<gene>
    <name evidence="2" type="ORF">S03H2_13962</name>
</gene>
<dbReference type="EMBL" id="BARU01007079">
    <property type="protein sequence ID" value="GAH40997.1"/>
    <property type="molecule type" value="Genomic_DNA"/>
</dbReference>
<feature type="domain" description="IraD/Gp25-like" evidence="1">
    <location>
        <begin position="31"/>
        <end position="114"/>
    </location>
</feature>
<dbReference type="SUPFAM" id="SSF160719">
    <property type="entry name" value="gpW/gp25-like"/>
    <property type="match status" value="1"/>
</dbReference>
<dbReference type="Gene3D" id="3.10.450.40">
    <property type="match status" value="1"/>
</dbReference>
<reference evidence="2" key="1">
    <citation type="journal article" date="2014" name="Front. Microbiol.">
        <title>High frequency of phylogenetically diverse reductive dehalogenase-homologous genes in deep subseafloor sedimentary metagenomes.</title>
        <authorList>
            <person name="Kawai M."/>
            <person name="Futagami T."/>
            <person name="Toyoda A."/>
            <person name="Takaki Y."/>
            <person name="Nishi S."/>
            <person name="Hori S."/>
            <person name="Arai W."/>
            <person name="Tsubouchi T."/>
            <person name="Morono Y."/>
            <person name="Uchiyama I."/>
            <person name="Ito T."/>
            <person name="Fujiyama A."/>
            <person name="Inagaki F."/>
            <person name="Takami H."/>
        </authorList>
    </citation>
    <scope>NUCLEOTIDE SEQUENCE</scope>
    <source>
        <strain evidence="2">Expedition CK06-06</strain>
    </source>
</reference>
<dbReference type="Pfam" id="PF04965">
    <property type="entry name" value="GPW_gp25"/>
    <property type="match status" value="1"/>
</dbReference>
<evidence type="ECO:0000259" key="1">
    <source>
        <dbReference type="Pfam" id="PF04965"/>
    </source>
</evidence>
<evidence type="ECO:0000313" key="2">
    <source>
        <dbReference type="EMBL" id="GAH40997.1"/>
    </source>
</evidence>
<name>X1F7U9_9ZZZZ</name>
<sequence length="132" mass="15127">MPSGLSPMLPLTVSEVFGAYNLNTNFEDLAKQNLKMLILTIPGERIMDPNFGVGLRRYLFELNDSNTYSNISSRIREQTQRYLSYIQIDDIKFQLPENNPDLFPHNLSVSIFFTILPLQMSTALQIDVDQPI</sequence>